<dbReference type="AlphaFoldDB" id="A0A6C0DAB2"/>
<reference evidence="2" key="1">
    <citation type="journal article" date="2020" name="Nature">
        <title>Giant virus diversity and host interactions through global metagenomics.</title>
        <authorList>
            <person name="Schulz F."/>
            <person name="Roux S."/>
            <person name="Paez-Espino D."/>
            <person name="Jungbluth S."/>
            <person name="Walsh D.A."/>
            <person name="Denef V.J."/>
            <person name="McMahon K.D."/>
            <person name="Konstantinidis K.T."/>
            <person name="Eloe-Fadrosh E.A."/>
            <person name="Kyrpides N.C."/>
            <person name="Woyke T."/>
        </authorList>
    </citation>
    <scope>NUCLEOTIDE SEQUENCE</scope>
    <source>
        <strain evidence="2">GVMAG-M-3300023174-131</strain>
    </source>
</reference>
<organism evidence="2">
    <name type="scientific">viral metagenome</name>
    <dbReference type="NCBI Taxonomy" id="1070528"/>
    <lineage>
        <taxon>unclassified sequences</taxon>
        <taxon>metagenomes</taxon>
        <taxon>organismal metagenomes</taxon>
    </lineage>
</organism>
<name>A0A6C0DAB2_9ZZZZ</name>
<sequence>MKYNYINFINKINKLVGGSNHKHSLETGDLKKEINEHTMETNENLLLTDLSIGRLKSQLQKLTVLNIPYSNLVSSLENIIKQLDGLSVNSKPVDQANIDRIINKITTIDTMIDKKNFKDNYLEIKYDLAPKMIVPPVNLLNVENNFTGLFDTLEKNIMDIINQMNTNDENKKAEILKQFNIISEQIEKLKSENIKLDEYKIQIQTEIKKIEKYSDSLDFDGEFDFIEDSTSENDIITYSKLSENLVNTNDETFAAAIKKIKSSVDTKPEELISVPTNLSNTDKLYDSFVNILDKKKENLTTKQFQIKYKNEIDELKQIYNTLNILKKQEKLSDPVFKVLNNNFENIENYDFPKIFMEMKQYIIGYLSGDIKFLIGELNNNMLKVKEISPKLNEILKTNNDLTKYHDLNCLDSNYKKIIKITDIFNDLLKNNYYFYELANDNKNKVKWNEINSEINLSLEYLKQNLDPNIIKNYIEKCQLETGQIGGSSLDEWKNMNMKIINFSEEINLLKSNYDEYKKLIMKFNILYIQLYNHQLFIINYVKLIVFNKDYKVYNYIPKKTVTYYHNIVNKILDSINDFSSDINFYFYKNHFVTLNIVKKFLDKMIKSYKTDKVKINLYSKTYSENIKKNVFLFNAFKDLLDVYSINYSLPGAFI</sequence>
<protein>
    <submittedName>
        <fullName evidence="2">Uncharacterized protein</fullName>
    </submittedName>
</protein>
<evidence type="ECO:0000256" key="1">
    <source>
        <dbReference type="SAM" id="Coils"/>
    </source>
</evidence>
<proteinExistence type="predicted"/>
<accession>A0A6C0DAB2</accession>
<feature type="coiled-coil region" evidence="1">
    <location>
        <begin position="172"/>
        <end position="216"/>
    </location>
</feature>
<dbReference type="EMBL" id="MN739565">
    <property type="protein sequence ID" value="QHT13322.1"/>
    <property type="molecule type" value="Genomic_DNA"/>
</dbReference>
<evidence type="ECO:0000313" key="2">
    <source>
        <dbReference type="EMBL" id="QHT13322.1"/>
    </source>
</evidence>
<keyword evidence="1" id="KW-0175">Coiled coil</keyword>